<name>A0ABP8KZ98_9BACT</name>
<evidence type="ECO:0000313" key="2">
    <source>
        <dbReference type="Proteomes" id="UP001500936"/>
    </source>
</evidence>
<sequence length="85" mass="10049">MKLGLNEYTILPLDEQASLLWVYGTHLLNMKQLGKWYILYQLWDFFVEVRYDQECNEIEGLSTFNSNRALEPYLSEIALADLLDE</sequence>
<comment type="caution">
    <text evidence="1">The sequence shown here is derived from an EMBL/GenBank/DDBJ whole genome shotgun (WGS) entry which is preliminary data.</text>
</comment>
<accession>A0ABP8KZ98</accession>
<reference evidence="2" key="1">
    <citation type="journal article" date="2019" name="Int. J. Syst. Evol. Microbiol.">
        <title>The Global Catalogue of Microorganisms (GCM) 10K type strain sequencing project: providing services to taxonomists for standard genome sequencing and annotation.</title>
        <authorList>
            <consortium name="The Broad Institute Genomics Platform"/>
            <consortium name="The Broad Institute Genome Sequencing Center for Infectious Disease"/>
            <person name="Wu L."/>
            <person name="Ma J."/>
        </authorList>
    </citation>
    <scope>NUCLEOTIDE SEQUENCE [LARGE SCALE GENOMIC DNA]</scope>
    <source>
        <strain evidence="2">JCM 17925</strain>
    </source>
</reference>
<dbReference type="RefSeq" id="WP_345271105.1">
    <property type="nucleotide sequence ID" value="NZ_BAABHB010000018.1"/>
</dbReference>
<organism evidence="1 2">
    <name type="scientific">Nibrella viscosa</name>
    <dbReference type="NCBI Taxonomy" id="1084524"/>
    <lineage>
        <taxon>Bacteria</taxon>
        <taxon>Pseudomonadati</taxon>
        <taxon>Bacteroidota</taxon>
        <taxon>Cytophagia</taxon>
        <taxon>Cytophagales</taxon>
        <taxon>Spirosomataceae</taxon>
        <taxon>Nibrella</taxon>
    </lineage>
</organism>
<dbReference type="Proteomes" id="UP001500936">
    <property type="component" value="Unassembled WGS sequence"/>
</dbReference>
<evidence type="ECO:0000313" key="1">
    <source>
        <dbReference type="EMBL" id="GAA4419147.1"/>
    </source>
</evidence>
<gene>
    <name evidence="1" type="ORF">GCM10023187_53200</name>
</gene>
<proteinExistence type="predicted"/>
<dbReference type="EMBL" id="BAABHB010000018">
    <property type="protein sequence ID" value="GAA4419147.1"/>
    <property type="molecule type" value="Genomic_DNA"/>
</dbReference>
<protein>
    <submittedName>
        <fullName evidence="1">Uncharacterized protein</fullName>
    </submittedName>
</protein>
<keyword evidence="2" id="KW-1185">Reference proteome</keyword>